<gene>
    <name evidence="1" type="ORF">OS889_03315</name>
</gene>
<dbReference type="AlphaFoldDB" id="A0ABD5M7Z4"/>
<evidence type="ECO:0000313" key="2">
    <source>
        <dbReference type="Proteomes" id="UP001570511"/>
    </source>
</evidence>
<organism evidence="1 2">
    <name type="scientific">Halobellus rubicundus</name>
    <dbReference type="NCBI Taxonomy" id="2996466"/>
    <lineage>
        <taxon>Archaea</taxon>
        <taxon>Methanobacteriati</taxon>
        <taxon>Methanobacteriota</taxon>
        <taxon>Stenosarchaea group</taxon>
        <taxon>Halobacteria</taxon>
        <taxon>Halobacteriales</taxon>
        <taxon>Haloferacaceae</taxon>
        <taxon>Halobellus</taxon>
    </lineage>
</organism>
<evidence type="ECO:0000313" key="1">
    <source>
        <dbReference type="EMBL" id="MFA1610035.1"/>
    </source>
</evidence>
<dbReference type="RefSeq" id="WP_372387252.1">
    <property type="nucleotide sequence ID" value="NZ_JBGNYA010000001.1"/>
</dbReference>
<reference evidence="1 2" key="1">
    <citation type="submission" date="2024-08" db="EMBL/GenBank/DDBJ databases">
        <title>Halobellus sp. MBLA0158 whole genome sequence.</title>
        <authorList>
            <person name="Hwang C.Y."/>
            <person name="Cho E.-S."/>
            <person name="Seo M.-J."/>
        </authorList>
    </citation>
    <scope>NUCLEOTIDE SEQUENCE [LARGE SCALE GENOMIC DNA]</scope>
    <source>
        <strain evidence="1 2">MBLA0158</strain>
    </source>
</reference>
<comment type="caution">
    <text evidence="1">The sequence shown here is derived from an EMBL/GenBank/DDBJ whole genome shotgun (WGS) entry which is preliminary data.</text>
</comment>
<name>A0ABD5M7Z4_9EURY</name>
<protein>
    <submittedName>
        <fullName evidence="1">Uncharacterized protein</fullName>
    </submittedName>
</protein>
<dbReference type="Proteomes" id="UP001570511">
    <property type="component" value="Unassembled WGS sequence"/>
</dbReference>
<sequence>MEFDKISGAQTVHVTTEKFDKVATSINETLENNDGNPVENTQIANLAIAVGFKEERREEPKSTNKPIKMESLDQDKVLRTMIERRHEDASAEDLKDIMEQYLEGGIREMAEDIDEQNYFEYHQYLDGDVKEA</sequence>
<keyword evidence="2" id="KW-1185">Reference proteome</keyword>
<accession>A0ABD5M7Z4</accession>
<proteinExistence type="predicted"/>
<dbReference type="EMBL" id="JBGNYA010000001">
    <property type="protein sequence ID" value="MFA1610035.1"/>
    <property type="molecule type" value="Genomic_DNA"/>
</dbReference>